<dbReference type="EMBL" id="JAZDUA010000854">
    <property type="protein sequence ID" value="KAK7789034.1"/>
    <property type="molecule type" value="Genomic_DNA"/>
</dbReference>
<keyword evidence="3" id="KW-1185">Reference proteome</keyword>
<name>A0AAN9YXX1_9ORTH</name>
<keyword evidence="1" id="KW-1133">Transmembrane helix</keyword>
<reference evidence="2 3" key="1">
    <citation type="submission" date="2024-03" db="EMBL/GenBank/DDBJ databases">
        <title>The genome assembly and annotation of the cricket Gryllus longicercus Weissman &amp; Gray.</title>
        <authorList>
            <person name="Szrajer S."/>
            <person name="Gray D."/>
            <person name="Ylla G."/>
        </authorList>
    </citation>
    <scope>NUCLEOTIDE SEQUENCE [LARGE SCALE GENOMIC DNA]</scope>
    <source>
        <strain evidence="2">DAG 2021-001</strain>
        <tissue evidence="2">Whole body minus gut</tissue>
    </source>
</reference>
<keyword evidence="1" id="KW-0472">Membrane</keyword>
<protein>
    <submittedName>
        <fullName evidence="2">Uncharacterized protein</fullName>
    </submittedName>
</protein>
<feature type="transmembrane region" description="Helical" evidence="1">
    <location>
        <begin position="20"/>
        <end position="42"/>
    </location>
</feature>
<dbReference type="AlphaFoldDB" id="A0AAN9YXX1"/>
<gene>
    <name evidence="2" type="ORF">R5R35_006534</name>
</gene>
<accession>A0AAN9YXX1</accession>
<evidence type="ECO:0000313" key="2">
    <source>
        <dbReference type="EMBL" id="KAK7789034.1"/>
    </source>
</evidence>
<dbReference type="Proteomes" id="UP001378592">
    <property type="component" value="Unassembled WGS sequence"/>
</dbReference>
<sequence>MEEHMKRKPRRIRGTPALRFINCVCLGTLGIGTAIGVSLVIWDRAWAFNQKVIEKFRFSEEHKRKQFALSKMAMKVRQKDLQTTKDEE</sequence>
<keyword evidence="1" id="KW-0812">Transmembrane</keyword>
<organism evidence="2 3">
    <name type="scientific">Gryllus longicercus</name>
    <dbReference type="NCBI Taxonomy" id="2509291"/>
    <lineage>
        <taxon>Eukaryota</taxon>
        <taxon>Metazoa</taxon>
        <taxon>Ecdysozoa</taxon>
        <taxon>Arthropoda</taxon>
        <taxon>Hexapoda</taxon>
        <taxon>Insecta</taxon>
        <taxon>Pterygota</taxon>
        <taxon>Neoptera</taxon>
        <taxon>Polyneoptera</taxon>
        <taxon>Orthoptera</taxon>
        <taxon>Ensifera</taxon>
        <taxon>Gryllidea</taxon>
        <taxon>Grylloidea</taxon>
        <taxon>Gryllidae</taxon>
        <taxon>Gryllinae</taxon>
        <taxon>Gryllus</taxon>
    </lineage>
</organism>
<evidence type="ECO:0000256" key="1">
    <source>
        <dbReference type="SAM" id="Phobius"/>
    </source>
</evidence>
<proteinExistence type="predicted"/>
<evidence type="ECO:0000313" key="3">
    <source>
        <dbReference type="Proteomes" id="UP001378592"/>
    </source>
</evidence>
<comment type="caution">
    <text evidence="2">The sequence shown here is derived from an EMBL/GenBank/DDBJ whole genome shotgun (WGS) entry which is preliminary data.</text>
</comment>